<proteinExistence type="predicted"/>
<accession>A0ABY5GPD2</accession>
<keyword evidence="2" id="KW-1185">Reference proteome</keyword>
<dbReference type="Pfam" id="PF12977">
    <property type="entry name" value="DUF3861"/>
    <property type="match status" value="1"/>
</dbReference>
<reference evidence="1" key="1">
    <citation type="submission" date="2022-07" db="EMBL/GenBank/DDBJ databases">
        <title>Genome sequencing of Photobacterium atrarenae GJH2-4.</title>
        <authorList>
            <person name="Park S.-J."/>
        </authorList>
    </citation>
    <scope>NUCLEOTIDE SEQUENCE</scope>
    <source>
        <strain evidence="1">GJH2-4</strain>
    </source>
</reference>
<dbReference type="EMBL" id="CP101510">
    <property type="protein sequence ID" value="UTV30991.1"/>
    <property type="molecule type" value="Genomic_DNA"/>
</dbReference>
<evidence type="ECO:0000313" key="2">
    <source>
        <dbReference type="Proteomes" id="UP001057998"/>
    </source>
</evidence>
<organism evidence="1 2">
    <name type="scientific">Photobacterium atrarenae</name>
    <dbReference type="NCBI Taxonomy" id="865757"/>
    <lineage>
        <taxon>Bacteria</taxon>
        <taxon>Pseudomonadati</taxon>
        <taxon>Pseudomonadota</taxon>
        <taxon>Gammaproteobacteria</taxon>
        <taxon>Vibrionales</taxon>
        <taxon>Vibrionaceae</taxon>
        <taxon>Photobacterium</taxon>
    </lineage>
</organism>
<protein>
    <submittedName>
        <fullName evidence="1">DUF3861 domain-containing protein</fullName>
    </submittedName>
</protein>
<dbReference type="InterPro" id="IPR038194">
    <property type="entry name" value="DUF3861_sf"/>
</dbReference>
<evidence type="ECO:0000313" key="1">
    <source>
        <dbReference type="EMBL" id="UTV30991.1"/>
    </source>
</evidence>
<gene>
    <name evidence="1" type="ORF">NNL38_24620</name>
</gene>
<dbReference type="RefSeq" id="WP_255392355.1">
    <property type="nucleotide sequence ID" value="NZ_CP101510.1"/>
</dbReference>
<name>A0ABY5GPD2_9GAMM</name>
<dbReference type="Proteomes" id="UP001057998">
    <property type="component" value="Chromosome 3"/>
</dbReference>
<sequence length="99" mass="11333">MKSLFRKPKHYRVTIEETSSEESNSPASLTFELQDREDLFAIVDKLKSHSGLDEQAATQAGVGLRLLGTVMMKERKHPLFSEFIPHFKAFIQQLKSLIK</sequence>
<dbReference type="Gene3D" id="3.10.20.850">
    <property type="entry name" value="Protein of unknown function DUF3861"/>
    <property type="match status" value="1"/>
</dbReference>
<dbReference type="InterPro" id="IPR024476">
    <property type="entry name" value="DUF3861"/>
</dbReference>